<evidence type="ECO:0000313" key="2">
    <source>
        <dbReference type="EMBL" id="GAA2784188.1"/>
    </source>
</evidence>
<dbReference type="InterPro" id="IPR007867">
    <property type="entry name" value="GMC_OxRtase_C"/>
</dbReference>
<dbReference type="Pfam" id="PF05199">
    <property type="entry name" value="GMC_oxred_C"/>
    <property type="match status" value="1"/>
</dbReference>
<keyword evidence="3" id="KW-1185">Reference proteome</keyword>
<comment type="caution">
    <text evidence="2">The sequence shown here is derived from an EMBL/GenBank/DDBJ whole genome shotgun (WGS) entry which is preliminary data.</text>
</comment>
<proteinExistence type="predicted"/>
<dbReference type="EMBL" id="BAAAUX010000010">
    <property type="protein sequence ID" value="GAA2784188.1"/>
    <property type="molecule type" value="Genomic_DNA"/>
</dbReference>
<dbReference type="Gene3D" id="3.50.50.60">
    <property type="entry name" value="FAD/NAD(P)-binding domain"/>
    <property type="match status" value="1"/>
</dbReference>
<dbReference type="RefSeq" id="WP_344679017.1">
    <property type="nucleotide sequence ID" value="NZ_BAAAUX010000010.1"/>
</dbReference>
<dbReference type="Proteomes" id="UP001500979">
    <property type="component" value="Unassembled WGS sequence"/>
</dbReference>
<dbReference type="SUPFAM" id="SSF51905">
    <property type="entry name" value="FAD/NAD(P)-binding domain"/>
    <property type="match status" value="1"/>
</dbReference>
<accession>A0ABN3V911</accession>
<reference evidence="2 3" key="1">
    <citation type="journal article" date="2019" name="Int. J. Syst. Evol. Microbiol.">
        <title>The Global Catalogue of Microorganisms (GCM) 10K type strain sequencing project: providing services to taxonomists for standard genome sequencing and annotation.</title>
        <authorList>
            <consortium name="The Broad Institute Genomics Platform"/>
            <consortium name="The Broad Institute Genome Sequencing Center for Infectious Disease"/>
            <person name="Wu L."/>
            <person name="Ma J."/>
        </authorList>
    </citation>
    <scope>NUCLEOTIDE SEQUENCE [LARGE SCALE GENOMIC DNA]</scope>
    <source>
        <strain evidence="2 3">JCM 9383</strain>
    </source>
</reference>
<organism evidence="2 3">
    <name type="scientific">Saccharopolyspora taberi</name>
    <dbReference type="NCBI Taxonomy" id="60895"/>
    <lineage>
        <taxon>Bacteria</taxon>
        <taxon>Bacillati</taxon>
        <taxon>Actinomycetota</taxon>
        <taxon>Actinomycetes</taxon>
        <taxon>Pseudonocardiales</taxon>
        <taxon>Pseudonocardiaceae</taxon>
        <taxon>Saccharopolyspora</taxon>
    </lineage>
</organism>
<dbReference type="InterPro" id="IPR036188">
    <property type="entry name" value="FAD/NAD-bd_sf"/>
</dbReference>
<gene>
    <name evidence="2" type="ORF">GCM10010470_17810</name>
</gene>
<evidence type="ECO:0000259" key="1">
    <source>
        <dbReference type="Pfam" id="PF05199"/>
    </source>
</evidence>
<feature type="domain" description="Glucose-methanol-choline oxidoreductase C-terminal" evidence="1">
    <location>
        <begin position="7"/>
        <end position="43"/>
    </location>
</feature>
<evidence type="ECO:0000313" key="3">
    <source>
        <dbReference type="Proteomes" id="UP001500979"/>
    </source>
</evidence>
<protein>
    <recommendedName>
        <fullName evidence="1">Glucose-methanol-choline oxidoreductase C-terminal domain-containing protein</fullName>
    </recommendedName>
</protein>
<sequence>MDEREGVDPQLRVGGLRRLRVVDPSFFPAMPSISPMVAVLMAAERAVDLI</sequence>
<name>A0ABN3V911_9PSEU</name>